<dbReference type="InterPro" id="IPR023753">
    <property type="entry name" value="FAD/NAD-binding_dom"/>
</dbReference>
<evidence type="ECO:0000259" key="1">
    <source>
        <dbReference type="Pfam" id="PF07992"/>
    </source>
</evidence>
<dbReference type="SUPFAM" id="SSF51905">
    <property type="entry name" value="FAD/NAD(P)-binding domain"/>
    <property type="match status" value="1"/>
</dbReference>
<keyword evidence="3" id="KW-1185">Reference proteome</keyword>
<proteinExistence type="predicted"/>
<dbReference type="EMBL" id="CP070228">
    <property type="protein sequence ID" value="QRV02627.1"/>
    <property type="molecule type" value="Genomic_DNA"/>
</dbReference>
<gene>
    <name evidence="2" type="ORF">JTE88_02465</name>
</gene>
<dbReference type="Pfam" id="PF07992">
    <property type="entry name" value="Pyr_redox_2"/>
    <property type="match status" value="1"/>
</dbReference>
<dbReference type="RefSeq" id="WP_204425165.1">
    <property type="nucleotide sequence ID" value="NZ_CP070228.1"/>
</dbReference>
<feature type="domain" description="FAD/NAD(P)-binding" evidence="1">
    <location>
        <begin position="2"/>
        <end position="50"/>
    </location>
</feature>
<dbReference type="Proteomes" id="UP000602653">
    <property type="component" value="Chromosome"/>
</dbReference>
<name>A0ABX7II42_9ACTO</name>
<reference evidence="2 3" key="1">
    <citation type="submission" date="2021-02" db="EMBL/GenBank/DDBJ databases">
        <title>Complete Genome Sequence of Arcanobacterium phocisimile strain DSM 26142T from a harbour seal.</title>
        <authorList>
            <person name="Borowiak M."/>
            <person name="Alssahen M."/>
            <person name="Malorny B."/>
            <person name="Laemmler C."/>
            <person name="Siebert U."/>
            <person name="Ploetz M."/>
            <person name="Abdulmawjood A."/>
        </authorList>
    </citation>
    <scope>NUCLEOTIDE SEQUENCE [LARGE SCALE GENOMIC DNA]</scope>
    <source>
        <strain evidence="2 3">DSM 26142</strain>
    </source>
</reference>
<organism evidence="2 3">
    <name type="scientific">Arcanobacterium phocisimile</name>
    <dbReference type="NCBI Taxonomy" id="1302235"/>
    <lineage>
        <taxon>Bacteria</taxon>
        <taxon>Bacillati</taxon>
        <taxon>Actinomycetota</taxon>
        <taxon>Actinomycetes</taxon>
        <taxon>Actinomycetales</taxon>
        <taxon>Actinomycetaceae</taxon>
        <taxon>Arcanobacterium</taxon>
    </lineage>
</organism>
<dbReference type="InterPro" id="IPR036188">
    <property type="entry name" value="FAD/NAD-bd_sf"/>
</dbReference>
<accession>A0ABX7II42</accession>
<dbReference type="PANTHER" id="PTHR43014:SF4">
    <property type="entry name" value="PYRIDINE NUCLEOTIDE-DISULFIDE OXIDOREDUCTASE RCLA-RELATED"/>
    <property type="match status" value="1"/>
</dbReference>
<dbReference type="Gene3D" id="3.50.50.60">
    <property type="entry name" value="FAD/NAD(P)-binding domain"/>
    <property type="match status" value="2"/>
</dbReference>
<dbReference type="PANTHER" id="PTHR43014">
    <property type="entry name" value="MERCURIC REDUCTASE"/>
    <property type="match status" value="1"/>
</dbReference>
<evidence type="ECO:0000313" key="3">
    <source>
        <dbReference type="Proteomes" id="UP000602653"/>
    </source>
</evidence>
<sequence length="54" mass="5709">MLVAVSRAPTVQELGLEAVDIEADERGFIKVDSHLRISVPSVYAVGDANGGLRS</sequence>
<evidence type="ECO:0000313" key="2">
    <source>
        <dbReference type="EMBL" id="QRV02627.1"/>
    </source>
</evidence>
<protein>
    <submittedName>
        <fullName evidence="2">FAD-dependent oxidoreductase</fullName>
    </submittedName>
</protein>